<dbReference type="EMBL" id="BK032601">
    <property type="protein sequence ID" value="DAF50808.1"/>
    <property type="molecule type" value="Genomic_DNA"/>
</dbReference>
<keyword evidence="2" id="KW-0378">Hydrolase</keyword>
<keyword evidence="2" id="KW-0540">Nuclease</keyword>
<accession>A0A8S5SIN3</accession>
<name>A0A8S5SIN3_9CAUD</name>
<feature type="compositionally biased region" description="Basic and acidic residues" evidence="1">
    <location>
        <begin position="176"/>
        <end position="185"/>
    </location>
</feature>
<reference evidence="2" key="1">
    <citation type="journal article" date="2021" name="Proc. Natl. Acad. Sci. U.S.A.">
        <title>A Catalog of Tens of Thousands of Viruses from Human Metagenomes Reveals Hidden Associations with Chronic Diseases.</title>
        <authorList>
            <person name="Tisza M.J."/>
            <person name="Buck C.B."/>
        </authorList>
    </citation>
    <scope>NUCLEOTIDE SEQUENCE</scope>
    <source>
        <strain evidence="2">CtSuy3</strain>
    </source>
</reference>
<organism evidence="2">
    <name type="scientific">Siphoviridae sp. ctSuy3</name>
    <dbReference type="NCBI Taxonomy" id="2827874"/>
    <lineage>
        <taxon>Viruses</taxon>
        <taxon>Duplodnaviria</taxon>
        <taxon>Heunggongvirae</taxon>
        <taxon>Uroviricota</taxon>
        <taxon>Caudoviricetes</taxon>
    </lineage>
</organism>
<evidence type="ECO:0000313" key="2">
    <source>
        <dbReference type="EMBL" id="DAF50808.1"/>
    </source>
</evidence>
<protein>
    <submittedName>
        <fullName evidence="2">HNH endonuclease bacteriophage, HNH Endonuclease, DNA.52A</fullName>
    </submittedName>
</protein>
<feature type="region of interest" description="Disordered" evidence="1">
    <location>
        <begin position="169"/>
        <end position="192"/>
    </location>
</feature>
<sequence>MQFCNLHGGHILGGASGKCCKYDHAVCSRGTVWGYCTLRDTGAVCMKSYMELCTLPTYEERLEYLQLHGEVGRDTFGFDRWLNQDFYQSREWRQFRDRIIARDMGCDLGCKDHPITDWVLRDGKPIRPKISIHHINPITKDDVLQHSEKLLDPENAICASAATHKVIHYGTGKGPKLPDGERRPGDTCPWRK</sequence>
<keyword evidence="2" id="KW-0255">Endonuclease</keyword>
<proteinExistence type="predicted"/>
<evidence type="ECO:0000256" key="1">
    <source>
        <dbReference type="SAM" id="MobiDB-lite"/>
    </source>
</evidence>
<dbReference type="GO" id="GO:0004519">
    <property type="term" value="F:endonuclease activity"/>
    <property type="evidence" value="ECO:0007669"/>
    <property type="project" value="UniProtKB-KW"/>
</dbReference>